<keyword evidence="3 15" id="KW-0547">Nucleotide-binding</keyword>
<dbReference type="Proteomes" id="UP000034856">
    <property type="component" value="Unassembled WGS sequence"/>
</dbReference>
<evidence type="ECO:0000256" key="16">
    <source>
        <dbReference type="SAM" id="MobiDB-lite"/>
    </source>
</evidence>
<gene>
    <name evidence="19" type="ORF">UX51_C0001G0026</name>
</gene>
<dbReference type="Pfam" id="PF00580">
    <property type="entry name" value="UvrD-helicase"/>
    <property type="match status" value="1"/>
</dbReference>
<evidence type="ECO:0000256" key="8">
    <source>
        <dbReference type="ARBA" id="ARBA00022840"/>
    </source>
</evidence>
<protein>
    <recommendedName>
        <fullName evidence="13">DNA 3'-5' helicase</fullName>
        <ecNumber evidence="13">5.6.2.4</ecNumber>
    </recommendedName>
</protein>
<accession>A0A0G1Q0E7</accession>
<comment type="catalytic activity">
    <reaction evidence="12">
        <text>Couples ATP hydrolysis with the unwinding of duplex DNA by translocating in the 3'-5' direction.</text>
        <dbReference type="EC" id="5.6.2.4"/>
    </reaction>
</comment>
<dbReference type="GO" id="GO:0003677">
    <property type="term" value="F:DNA binding"/>
    <property type="evidence" value="ECO:0007669"/>
    <property type="project" value="UniProtKB-KW"/>
</dbReference>
<feature type="domain" description="UvrD-like helicase C-terminal" evidence="18">
    <location>
        <begin position="329"/>
        <end position="612"/>
    </location>
</feature>
<dbReference type="Pfam" id="PF13361">
    <property type="entry name" value="UvrD_C"/>
    <property type="match status" value="1"/>
</dbReference>
<evidence type="ECO:0000256" key="11">
    <source>
        <dbReference type="ARBA" id="ARBA00023235"/>
    </source>
</evidence>
<dbReference type="InterPro" id="IPR014017">
    <property type="entry name" value="DNA_helicase_UvrD-like_C"/>
</dbReference>
<name>A0A0G1Q0E7_9BACT</name>
<dbReference type="InterPro" id="IPR027417">
    <property type="entry name" value="P-loop_NTPase"/>
</dbReference>
<dbReference type="Gene3D" id="3.90.320.10">
    <property type="match status" value="1"/>
</dbReference>
<keyword evidence="5 15" id="KW-0378">Hydrolase</keyword>
<proteinExistence type="inferred from homology"/>
<evidence type="ECO:0000313" key="19">
    <source>
        <dbReference type="EMBL" id="KKU38474.1"/>
    </source>
</evidence>
<keyword evidence="8 15" id="KW-0067">ATP-binding</keyword>
<keyword evidence="2" id="KW-0540">Nuclease</keyword>
<dbReference type="EC" id="5.6.2.4" evidence="13"/>
<sequence>MNEELLKDLNNEQKEAVTLEEGPALIVAGAGTGKTTVITKRIGWLIETGKAKPEEILAVTFTDKAAQEMEERVDRLLPYSYLNLEISTFHAFCDKILREHGIEIGLSTDFKVLSGTDGWLLVRENLDKFNLDYYRPLGNPTKFIHALIKHFGRAKDEEVWPEDYLKYVQELKLNKDASPEDGDVENEVKRLEEVAGAYHVYQKLLLDNNSLDFGDLINYALRLFRQRPKILEYHRRRYKYILVDEFQDTNWAQYELIKLLAAPKNNVMVVADDDQSIYKFRGASVSNVLEFKKDYPQAKEIMLVNNYRSPQNLLDLTYKFIRLNDPNRLEYQLAHGSTGSPLKTKLSKRLIAPHSEPAVIEHVAAKTDIEEARNVVEKIIELQEKKRLTWDDFAILVRANNSAEPFLAELERRGVPYQFIASRGLYAKPIVLDILAYLRLLDNYHESASLYRVLNLPCLNFSPGEIVEMTHLSRVKSWSLYETLKKTAGDAKTRSELLEKIEFLLDRVDKHSIIAKEKNVGVVVYAFLEDLGYLKHVIRAISEKSQADALNYLNQFYKKIEHFERQSPDKSLRTFIKRMDLIIEAGDEGGLETDIEAGPETVKVLTVHGAKGLEFSYIFVVNLVDRRFPTIERKEQIELPKPLIKEIIPEGDIHLEEERRLFYVACTRAKKGLFLTSAEDYGGARKKKPSRFLSEIGFVKEEPSAEKKKGAREAFEERMKEKPPAREKAEKQPFVIPSEFSFSQFKALETCPWQYRFAHVLKIPVKGRASFSFGKSVHAALQKFFQLILEQANKTQTELFNGSQKSNPAATPSLDELLKFYEQSWIDEWYESKERQNEYKENGKKMLKEFYEADKENWPRVRYIERGFKWKISDPDSGEIYPITGKIDRIDVLPDGSFEIIDYKTGKPADAKKGIDKNQLLLYQKAAQEILKKPVSKLTYYYLENASKISFTGNEKDFQKLEEEILEQIGQIKKGGFAPAPDPFKCRYCDFKEICEFREL</sequence>
<keyword evidence="9" id="KW-0238">DNA-binding</keyword>
<evidence type="ECO:0000259" key="18">
    <source>
        <dbReference type="PROSITE" id="PS51217"/>
    </source>
</evidence>
<evidence type="ECO:0000256" key="1">
    <source>
        <dbReference type="ARBA" id="ARBA00009922"/>
    </source>
</evidence>
<keyword evidence="10" id="KW-0234">DNA repair</keyword>
<evidence type="ECO:0000256" key="7">
    <source>
        <dbReference type="ARBA" id="ARBA00022839"/>
    </source>
</evidence>
<dbReference type="GO" id="GO:0043138">
    <property type="term" value="F:3'-5' DNA helicase activity"/>
    <property type="evidence" value="ECO:0007669"/>
    <property type="project" value="UniProtKB-EC"/>
</dbReference>
<evidence type="ECO:0000256" key="12">
    <source>
        <dbReference type="ARBA" id="ARBA00034617"/>
    </source>
</evidence>
<evidence type="ECO:0000256" key="5">
    <source>
        <dbReference type="ARBA" id="ARBA00022801"/>
    </source>
</evidence>
<feature type="domain" description="UvrD-like helicase ATP-binding" evidence="17">
    <location>
        <begin position="7"/>
        <end position="310"/>
    </location>
</feature>
<dbReference type="Gene3D" id="3.40.50.300">
    <property type="entry name" value="P-loop containing nucleotide triphosphate hydrolases"/>
    <property type="match status" value="2"/>
</dbReference>
<evidence type="ECO:0000256" key="14">
    <source>
        <dbReference type="ARBA" id="ARBA00048988"/>
    </source>
</evidence>
<dbReference type="CDD" id="cd17932">
    <property type="entry name" value="DEXQc_UvrD"/>
    <property type="match status" value="1"/>
</dbReference>
<dbReference type="SUPFAM" id="SSF52980">
    <property type="entry name" value="Restriction endonuclease-like"/>
    <property type="match status" value="1"/>
</dbReference>
<dbReference type="Pfam" id="PF12705">
    <property type="entry name" value="PDDEXK_1"/>
    <property type="match status" value="1"/>
</dbReference>
<keyword evidence="11" id="KW-0413">Isomerase</keyword>
<dbReference type="GO" id="GO:0004527">
    <property type="term" value="F:exonuclease activity"/>
    <property type="evidence" value="ECO:0007669"/>
    <property type="project" value="UniProtKB-KW"/>
</dbReference>
<evidence type="ECO:0000256" key="4">
    <source>
        <dbReference type="ARBA" id="ARBA00022763"/>
    </source>
</evidence>
<dbReference type="InterPro" id="IPR014016">
    <property type="entry name" value="UvrD-like_ATP-bd"/>
</dbReference>
<dbReference type="InterPro" id="IPR038726">
    <property type="entry name" value="PDDEXK_AddAB-type"/>
</dbReference>
<dbReference type="AlphaFoldDB" id="A0A0G1Q0E7"/>
<dbReference type="InterPro" id="IPR011335">
    <property type="entry name" value="Restrct_endonuc-II-like"/>
</dbReference>
<keyword evidence="6 15" id="KW-0347">Helicase</keyword>
<dbReference type="GO" id="GO:0005524">
    <property type="term" value="F:ATP binding"/>
    <property type="evidence" value="ECO:0007669"/>
    <property type="project" value="UniProtKB-UniRule"/>
</dbReference>
<dbReference type="SUPFAM" id="SSF52540">
    <property type="entry name" value="P-loop containing nucleoside triphosphate hydrolases"/>
    <property type="match status" value="1"/>
</dbReference>
<organism evidence="19 20">
    <name type="scientific">Candidatus Azambacteria bacterium GW2011_GWF2_46_32</name>
    <dbReference type="NCBI Taxonomy" id="1618628"/>
    <lineage>
        <taxon>Bacteria</taxon>
        <taxon>Candidatus Azamiibacteriota</taxon>
    </lineage>
</organism>
<evidence type="ECO:0000259" key="17">
    <source>
        <dbReference type="PROSITE" id="PS51198"/>
    </source>
</evidence>
<comment type="caution">
    <text evidence="19">The sequence shown here is derived from an EMBL/GenBank/DDBJ whole genome shotgun (WGS) entry which is preliminary data.</text>
</comment>
<dbReference type="InterPro" id="IPR000212">
    <property type="entry name" value="DNA_helicase_UvrD/REP"/>
</dbReference>
<evidence type="ECO:0000256" key="9">
    <source>
        <dbReference type="ARBA" id="ARBA00023125"/>
    </source>
</evidence>
<dbReference type="GO" id="GO:0000725">
    <property type="term" value="P:recombinational repair"/>
    <property type="evidence" value="ECO:0007669"/>
    <property type="project" value="TreeGrafter"/>
</dbReference>
<keyword evidence="4" id="KW-0227">DNA damage</keyword>
<dbReference type="InterPro" id="IPR011604">
    <property type="entry name" value="PDDEXK-like_dom_sf"/>
</dbReference>
<dbReference type="EMBL" id="LCMM01000001">
    <property type="protein sequence ID" value="KKU38474.1"/>
    <property type="molecule type" value="Genomic_DNA"/>
</dbReference>
<dbReference type="PANTHER" id="PTHR11070">
    <property type="entry name" value="UVRD / RECB / PCRA DNA HELICASE FAMILY MEMBER"/>
    <property type="match status" value="1"/>
</dbReference>
<feature type="region of interest" description="Disordered" evidence="16">
    <location>
        <begin position="704"/>
        <end position="730"/>
    </location>
</feature>
<comment type="catalytic activity">
    <reaction evidence="14">
        <text>ATP + H2O = ADP + phosphate + H(+)</text>
        <dbReference type="Rhea" id="RHEA:13065"/>
        <dbReference type="ChEBI" id="CHEBI:15377"/>
        <dbReference type="ChEBI" id="CHEBI:15378"/>
        <dbReference type="ChEBI" id="CHEBI:30616"/>
        <dbReference type="ChEBI" id="CHEBI:43474"/>
        <dbReference type="ChEBI" id="CHEBI:456216"/>
        <dbReference type="EC" id="5.6.2.4"/>
    </reaction>
</comment>
<dbReference type="PROSITE" id="PS51217">
    <property type="entry name" value="UVRD_HELICASE_CTER"/>
    <property type="match status" value="1"/>
</dbReference>
<dbReference type="Gene3D" id="1.10.10.160">
    <property type="match status" value="1"/>
</dbReference>
<reference evidence="19 20" key="1">
    <citation type="journal article" date="2015" name="Nature">
        <title>rRNA introns, odd ribosomes, and small enigmatic genomes across a large radiation of phyla.</title>
        <authorList>
            <person name="Brown C.T."/>
            <person name="Hug L.A."/>
            <person name="Thomas B.C."/>
            <person name="Sharon I."/>
            <person name="Castelle C.J."/>
            <person name="Singh A."/>
            <person name="Wilkins M.J."/>
            <person name="Williams K.H."/>
            <person name="Banfield J.F."/>
        </authorList>
    </citation>
    <scope>NUCLEOTIDE SEQUENCE [LARGE SCALE GENOMIC DNA]</scope>
</reference>
<dbReference type="InterPro" id="IPR013986">
    <property type="entry name" value="DExx_box_DNA_helicase_dom_sf"/>
</dbReference>
<evidence type="ECO:0000256" key="2">
    <source>
        <dbReference type="ARBA" id="ARBA00022722"/>
    </source>
</evidence>
<dbReference type="Gene3D" id="1.10.486.10">
    <property type="entry name" value="PCRA, domain 4"/>
    <property type="match status" value="1"/>
</dbReference>
<evidence type="ECO:0000256" key="15">
    <source>
        <dbReference type="PROSITE-ProRule" id="PRU00560"/>
    </source>
</evidence>
<feature type="binding site" evidence="15">
    <location>
        <begin position="28"/>
        <end position="35"/>
    </location>
    <ligand>
        <name>ATP</name>
        <dbReference type="ChEBI" id="CHEBI:30616"/>
    </ligand>
</feature>
<evidence type="ECO:0000256" key="10">
    <source>
        <dbReference type="ARBA" id="ARBA00023204"/>
    </source>
</evidence>
<evidence type="ECO:0000256" key="13">
    <source>
        <dbReference type="ARBA" id="ARBA00034808"/>
    </source>
</evidence>
<keyword evidence="7" id="KW-0269">Exonuclease</keyword>
<dbReference type="PANTHER" id="PTHR11070:SF2">
    <property type="entry name" value="ATP-DEPENDENT DNA HELICASE SRS2"/>
    <property type="match status" value="1"/>
</dbReference>
<evidence type="ECO:0000313" key="20">
    <source>
        <dbReference type="Proteomes" id="UP000034856"/>
    </source>
</evidence>
<evidence type="ECO:0000256" key="3">
    <source>
        <dbReference type="ARBA" id="ARBA00022741"/>
    </source>
</evidence>
<evidence type="ECO:0000256" key="6">
    <source>
        <dbReference type="ARBA" id="ARBA00022806"/>
    </source>
</evidence>
<dbReference type="PROSITE" id="PS51198">
    <property type="entry name" value="UVRD_HELICASE_ATP_BIND"/>
    <property type="match status" value="1"/>
</dbReference>
<comment type="similarity">
    <text evidence="1">Belongs to the helicase family. UvrD subfamily.</text>
</comment>